<reference evidence="4 5" key="1">
    <citation type="submission" date="2017-03" db="EMBL/GenBank/DDBJ databases">
        <title>Lifting the veil on microbial sulfur biogeochemistry in mining wastewaters.</title>
        <authorList>
            <person name="Kantor R.S."/>
            <person name="Colenbrander Nelson T."/>
            <person name="Marshall S."/>
            <person name="Bennett D."/>
            <person name="Apte S."/>
            <person name="Camacho D."/>
            <person name="Thomas B.C."/>
            <person name="Warren L.A."/>
            <person name="Banfield J.F."/>
        </authorList>
    </citation>
    <scope>NUCLEOTIDE SEQUENCE [LARGE SCALE GENOMIC DNA]</scope>
    <source>
        <strain evidence="4">32-68-21</strain>
    </source>
</reference>
<feature type="domain" description="RNA-binding protein AU-1/Ribonuclease E/G" evidence="3">
    <location>
        <begin position="165"/>
        <end position="257"/>
    </location>
</feature>
<dbReference type="EMBL" id="NCEQ01000020">
    <property type="protein sequence ID" value="OYX54799.1"/>
    <property type="molecule type" value="Genomic_DNA"/>
</dbReference>
<comment type="caution">
    <text evidence="4">The sequence shown here is derived from an EMBL/GenBank/DDBJ whole genome shotgun (WGS) entry which is preliminary data.</text>
</comment>
<dbReference type="AlphaFoldDB" id="A0A258HDI2"/>
<evidence type="ECO:0000259" key="3">
    <source>
        <dbReference type="Pfam" id="PF10150"/>
    </source>
</evidence>
<protein>
    <recommendedName>
        <fullName evidence="3">RNA-binding protein AU-1/Ribonuclease E/G domain-containing protein</fullName>
    </recommendedName>
</protein>
<keyword evidence="1" id="KW-0378">Hydrolase</keyword>
<evidence type="ECO:0000256" key="1">
    <source>
        <dbReference type="ARBA" id="ARBA00022801"/>
    </source>
</evidence>
<organism evidence="4 5">
    <name type="scientific">Brevundimonas subvibrioides</name>
    <dbReference type="NCBI Taxonomy" id="74313"/>
    <lineage>
        <taxon>Bacteria</taxon>
        <taxon>Pseudomonadati</taxon>
        <taxon>Pseudomonadota</taxon>
        <taxon>Alphaproteobacteria</taxon>
        <taxon>Caulobacterales</taxon>
        <taxon>Caulobacteraceae</taxon>
        <taxon>Brevundimonas</taxon>
    </lineage>
</organism>
<gene>
    <name evidence="4" type="ORF">B7Y86_15435</name>
</gene>
<accession>A0A258HDI2</accession>
<evidence type="ECO:0000313" key="4">
    <source>
        <dbReference type="EMBL" id="OYX54799.1"/>
    </source>
</evidence>
<keyword evidence="2" id="KW-0694">RNA-binding</keyword>
<sequence length="343" mass="36786">MSEVEAFLDDTPGEVRGVVARDGRFERLIIQREDDPPQHRLGARSVGRVIEADAAFRAAFIDLGCEGPSGFLPLGKGESLKAGEIVEVEVTAERREAKGPALKRLGAGEGRPRLIATGPDVLERLRHFAPGVEPIRGVAAIQASRDAEEEALGSGDVFAEWALDLAVQRTRALIAVDIDYAHLPGRDARKGRTQANRQGLIQAARMIRLSGWGGLVAVDLVGTTLDPAQVTEMAKTAFAGDDATLGPLSRFGLLQLALPWRTRPVEEILNEPGGRRSLATRAIDVVRRLRHDMLCDTATPRFTARCSPDEAAAAAPLIAWLGPRAALKADPVVAAGRFVVEEG</sequence>
<dbReference type="Pfam" id="PF10150">
    <property type="entry name" value="RNase_E_G"/>
    <property type="match status" value="1"/>
</dbReference>
<dbReference type="Proteomes" id="UP000216147">
    <property type="component" value="Unassembled WGS sequence"/>
</dbReference>
<proteinExistence type="predicted"/>
<evidence type="ECO:0000313" key="5">
    <source>
        <dbReference type="Proteomes" id="UP000216147"/>
    </source>
</evidence>
<name>A0A258HDI2_9CAUL</name>
<dbReference type="InterPro" id="IPR019307">
    <property type="entry name" value="RNA-bd_AU-1/RNase_E/G"/>
</dbReference>
<evidence type="ECO:0000256" key="2">
    <source>
        <dbReference type="ARBA" id="ARBA00022884"/>
    </source>
</evidence>